<sequence>MNDSRGNDTEEGCISVKCIFSLAERSAIISAFSLLFLASLLGNILILFLLKRDNQLRSKTSASHISLAIADLLLTIFCLPFMLTDLYIADEWIFGAAFCKIITFVQILSSTSSILNLLIVTFECFAAVCFPFYLRLLKRKRVILIVSCAVAWTIAAIEGIAYVQYKEYVVYEGTPFCMENWPSTEVKNTFIYTNVILLSIFPICVITILNMFSIARLCQAKNWELQSNRRSAKTSYTRIATKKIIIISLIFIVCRTPHQLFGLPIIHDIIILNSSTSKMYLTIHAIIYVLYFFSASTHPVVFSLMSSYYKDALRRQWAFITRKTQKSSIRGVPSTKINDTCL</sequence>
<evidence type="ECO:0000256" key="2">
    <source>
        <dbReference type="ARBA" id="ARBA00022692"/>
    </source>
</evidence>
<comment type="subcellular location">
    <subcellularLocation>
        <location evidence="1">Membrane</location>
        <topology evidence="1">Multi-pass membrane protein</topology>
    </subcellularLocation>
</comment>
<evidence type="ECO:0000256" key="5">
    <source>
        <dbReference type="ARBA" id="ARBA00023136"/>
    </source>
</evidence>
<dbReference type="PANTHER" id="PTHR24243">
    <property type="entry name" value="G-PROTEIN COUPLED RECEPTOR"/>
    <property type="match status" value="1"/>
</dbReference>
<feature type="transmembrane region" description="Helical" evidence="8">
    <location>
        <begin position="62"/>
        <end position="83"/>
    </location>
</feature>
<reference evidence="11 12" key="1">
    <citation type="submission" date="2025-04" db="UniProtKB">
        <authorList>
            <consortium name="RefSeq"/>
        </authorList>
    </citation>
    <scope>IDENTIFICATION</scope>
    <source>
        <tissue evidence="11 12">Tentacle</tissue>
    </source>
</reference>
<dbReference type="PROSITE" id="PS50262">
    <property type="entry name" value="G_PROTEIN_RECEP_F1_2"/>
    <property type="match status" value="1"/>
</dbReference>
<dbReference type="RefSeq" id="XP_031570710.1">
    <property type="nucleotide sequence ID" value="XM_031714850.1"/>
</dbReference>
<proteinExistence type="predicted"/>
<accession>A0A6P8IXF8</accession>
<evidence type="ECO:0000313" key="12">
    <source>
        <dbReference type="RefSeq" id="XP_031570709.1"/>
    </source>
</evidence>
<evidence type="ECO:0000313" key="13">
    <source>
        <dbReference type="RefSeq" id="XP_031570710.1"/>
    </source>
</evidence>
<evidence type="ECO:0000313" key="10">
    <source>
        <dbReference type="Proteomes" id="UP000515163"/>
    </source>
</evidence>
<dbReference type="AlphaFoldDB" id="A0A6P8IXF8"/>
<dbReference type="RefSeq" id="XP_031570708.1">
    <property type="nucleotide sequence ID" value="XM_031714848.1"/>
</dbReference>
<evidence type="ECO:0000256" key="3">
    <source>
        <dbReference type="ARBA" id="ARBA00022989"/>
    </source>
</evidence>
<dbReference type="CDD" id="cd00637">
    <property type="entry name" value="7tm_classA_rhodopsin-like"/>
    <property type="match status" value="1"/>
</dbReference>
<dbReference type="GeneID" id="116305027"/>
<dbReference type="Pfam" id="PF00001">
    <property type="entry name" value="7tm_1"/>
    <property type="match status" value="1"/>
</dbReference>
<evidence type="ECO:0000256" key="8">
    <source>
        <dbReference type="SAM" id="Phobius"/>
    </source>
</evidence>
<dbReference type="RefSeq" id="XP_031570711.1">
    <property type="nucleotide sequence ID" value="XM_031714851.1"/>
</dbReference>
<dbReference type="PRINTS" id="PR00237">
    <property type="entry name" value="GPCRRHODOPSN"/>
</dbReference>
<feature type="transmembrane region" description="Helical" evidence="8">
    <location>
        <begin position="114"/>
        <end position="134"/>
    </location>
</feature>
<dbReference type="RefSeq" id="XP_031570709.1">
    <property type="nucleotide sequence ID" value="XM_031714849.1"/>
</dbReference>
<dbReference type="GO" id="GO:0005886">
    <property type="term" value="C:plasma membrane"/>
    <property type="evidence" value="ECO:0007669"/>
    <property type="project" value="TreeGrafter"/>
</dbReference>
<keyword evidence="7" id="KW-0807">Transducer</keyword>
<dbReference type="Gene3D" id="1.20.1070.10">
    <property type="entry name" value="Rhodopsin 7-helix transmembrane proteins"/>
    <property type="match status" value="1"/>
</dbReference>
<dbReference type="Proteomes" id="UP000515163">
    <property type="component" value="Unplaced"/>
</dbReference>
<dbReference type="InterPro" id="IPR017452">
    <property type="entry name" value="GPCR_Rhodpsn_7TM"/>
</dbReference>
<dbReference type="GO" id="GO:0004930">
    <property type="term" value="F:G protein-coupled receptor activity"/>
    <property type="evidence" value="ECO:0007669"/>
    <property type="project" value="UniProtKB-KW"/>
</dbReference>
<name>A0A6P8IXF8_ACTTE</name>
<evidence type="ECO:0000259" key="9">
    <source>
        <dbReference type="PROSITE" id="PS50262"/>
    </source>
</evidence>
<evidence type="ECO:0000256" key="6">
    <source>
        <dbReference type="ARBA" id="ARBA00023170"/>
    </source>
</evidence>
<dbReference type="InterPro" id="IPR000276">
    <property type="entry name" value="GPCR_Rhodpsn"/>
</dbReference>
<feature type="transmembrane region" description="Helical" evidence="8">
    <location>
        <begin position="239"/>
        <end position="261"/>
    </location>
</feature>
<evidence type="ECO:0000313" key="14">
    <source>
        <dbReference type="RefSeq" id="XP_031570711.1"/>
    </source>
</evidence>
<evidence type="ECO:0000256" key="7">
    <source>
        <dbReference type="ARBA" id="ARBA00023224"/>
    </source>
</evidence>
<keyword evidence="2 8" id="KW-0812">Transmembrane</keyword>
<keyword evidence="6" id="KW-0675">Receptor</keyword>
<gene>
    <name evidence="11 12 13 14" type="primary">LOC116305027</name>
</gene>
<evidence type="ECO:0000256" key="4">
    <source>
        <dbReference type="ARBA" id="ARBA00023040"/>
    </source>
</evidence>
<keyword evidence="4" id="KW-0297">G-protein coupled receptor</keyword>
<keyword evidence="10" id="KW-1185">Reference proteome</keyword>
<feature type="transmembrane region" description="Helical" evidence="8">
    <location>
        <begin position="141"/>
        <end position="165"/>
    </location>
</feature>
<dbReference type="KEGG" id="aten:116305027"/>
<dbReference type="OrthoDB" id="5859976at2759"/>
<evidence type="ECO:0000256" key="1">
    <source>
        <dbReference type="ARBA" id="ARBA00004141"/>
    </source>
</evidence>
<dbReference type="PANTHER" id="PTHR24243:SF224">
    <property type="entry name" value="G-PROTEIN COUPLED RECEPTOR 19-RELATED"/>
    <property type="match status" value="1"/>
</dbReference>
<evidence type="ECO:0000313" key="11">
    <source>
        <dbReference type="RefSeq" id="XP_031570708.1"/>
    </source>
</evidence>
<feature type="transmembrane region" description="Helical" evidence="8">
    <location>
        <begin position="190"/>
        <end position="218"/>
    </location>
</feature>
<protein>
    <submittedName>
        <fullName evidence="11 12">Neuropeptide FF receptor 2-like</fullName>
    </submittedName>
</protein>
<keyword evidence="5 8" id="KW-0472">Membrane</keyword>
<feature type="transmembrane region" description="Helical" evidence="8">
    <location>
        <begin position="281"/>
        <end position="305"/>
    </location>
</feature>
<dbReference type="SUPFAM" id="SSF81321">
    <property type="entry name" value="Family A G protein-coupled receptor-like"/>
    <property type="match status" value="1"/>
</dbReference>
<feature type="transmembrane region" description="Helical" evidence="8">
    <location>
        <begin position="27"/>
        <end position="50"/>
    </location>
</feature>
<keyword evidence="3 8" id="KW-1133">Transmembrane helix</keyword>
<feature type="domain" description="G-protein coupled receptors family 1 profile" evidence="9">
    <location>
        <begin position="42"/>
        <end position="302"/>
    </location>
</feature>
<organism evidence="10 11">
    <name type="scientific">Actinia tenebrosa</name>
    <name type="common">Australian red waratah sea anemone</name>
    <dbReference type="NCBI Taxonomy" id="6105"/>
    <lineage>
        <taxon>Eukaryota</taxon>
        <taxon>Metazoa</taxon>
        <taxon>Cnidaria</taxon>
        <taxon>Anthozoa</taxon>
        <taxon>Hexacorallia</taxon>
        <taxon>Actiniaria</taxon>
        <taxon>Actiniidae</taxon>
        <taxon>Actinia</taxon>
    </lineage>
</organism>